<keyword evidence="1" id="KW-1133">Transmembrane helix</keyword>
<sequence>MGVLEFIFWLGLMEPPLESLTRGWLLIVLVVCLFWYWYIKLPGLARRDEVVGVDHRPRSPRIRK</sequence>
<keyword evidence="1" id="KW-0472">Membrane</keyword>
<name>A0A0F9UV28_9ZZZZ</name>
<proteinExistence type="predicted"/>
<evidence type="ECO:0000256" key="1">
    <source>
        <dbReference type="SAM" id="Phobius"/>
    </source>
</evidence>
<comment type="caution">
    <text evidence="2">The sequence shown here is derived from an EMBL/GenBank/DDBJ whole genome shotgun (WGS) entry which is preliminary data.</text>
</comment>
<gene>
    <name evidence="2" type="ORF">LCGC14_0485780</name>
</gene>
<accession>A0A0F9UV28</accession>
<feature type="transmembrane region" description="Helical" evidence="1">
    <location>
        <begin position="20"/>
        <end position="39"/>
    </location>
</feature>
<dbReference type="EMBL" id="LAZR01000537">
    <property type="protein sequence ID" value="KKN65021.1"/>
    <property type="molecule type" value="Genomic_DNA"/>
</dbReference>
<protein>
    <submittedName>
        <fullName evidence="2">Uncharacterized protein</fullName>
    </submittedName>
</protein>
<keyword evidence="1" id="KW-0812">Transmembrane</keyword>
<dbReference type="AlphaFoldDB" id="A0A0F9UV28"/>
<organism evidence="2">
    <name type="scientific">marine sediment metagenome</name>
    <dbReference type="NCBI Taxonomy" id="412755"/>
    <lineage>
        <taxon>unclassified sequences</taxon>
        <taxon>metagenomes</taxon>
        <taxon>ecological metagenomes</taxon>
    </lineage>
</organism>
<evidence type="ECO:0000313" key="2">
    <source>
        <dbReference type="EMBL" id="KKN65021.1"/>
    </source>
</evidence>
<reference evidence="2" key="1">
    <citation type="journal article" date="2015" name="Nature">
        <title>Complex archaea that bridge the gap between prokaryotes and eukaryotes.</title>
        <authorList>
            <person name="Spang A."/>
            <person name="Saw J.H."/>
            <person name="Jorgensen S.L."/>
            <person name="Zaremba-Niedzwiedzka K."/>
            <person name="Martijn J."/>
            <person name="Lind A.E."/>
            <person name="van Eijk R."/>
            <person name="Schleper C."/>
            <person name="Guy L."/>
            <person name="Ettema T.J."/>
        </authorList>
    </citation>
    <scope>NUCLEOTIDE SEQUENCE</scope>
</reference>